<evidence type="ECO:0000259" key="1">
    <source>
        <dbReference type="Pfam" id="PF07728"/>
    </source>
</evidence>
<dbReference type="Gene3D" id="3.40.50.300">
    <property type="entry name" value="P-loop containing nucleotide triphosphate hydrolases"/>
    <property type="match status" value="1"/>
</dbReference>
<dbReference type="InterPro" id="IPR027417">
    <property type="entry name" value="P-loop_NTPase"/>
</dbReference>
<evidence type="ECO:0000313" key="3">
    <source>
        <dbReference type="Proteomes" id="UP000593601"/>
    </source>
</evidence>
<evidence type="ECO:0000313" key="2">
    <source>
        <dbReference type="EMBL" id="QOV20268.1"/>
    </source>
</evidence>
<dbReference type="EMBL" id="CP063304">
    <property type="protein sequence ID" value="QOV20268.1"/>
    <property type="molecule type" value="Genomic_DNA"/>
</dbReference>
<keyword evidence="3" id="KW-1185">Reference proteome</keyword>
<gene>
    <name evidence="2" type="ORF">INP51_04790</name>
</gene>
<dbReference type="SUPFAM" id="SSF52540">
    <property type="entry name" value="P-loop containing nucleoside triphosphate hydrolases"/>
    <property type="match status" value="1"/>
</dbReference>
<feature type="domain" description="ATPase dynein-related AAA" evidence="1">
    <location>
        <begin position="63"/>
        <end position="195"/>
    </location>
</feature>
<dbReference type="Pfam" id="PF07728">
    <property type="entry name" value="AAA_5"/>
    <property type="match status" value="1"/>
</dbReference>
<dbReference type="KEGG" id="bliq:INP51_04790"/>
<protein>
    <submittedName>
        <fullName evidence="2">MoxR family ATPase</fullName>
    </submittedName>
</protein>
<dbReference type="GO" id="GO:0016887">
    <property type="term" value="F:ATP hydrolysis activity"/>
    <property type="evidence" value="ECO:0007669"/>
    <property type="project" value="InterPro"/>
</dbReference>
<dbReference type="AlphaFoldDB" id="A0A7M2RJF8"/>
<proteinExistence type="predicted"/>
<reference evidence="2 3" key="1">
    <citation type="submission" date="2020-10" db="EMBL/GenBank/DDBJ databases">
        <title>Blautia liquoris sp.nov., isolated from the mud in a fermentation cellar used for the production of Chinese strong-flavoured liquor.</title>
        <authorList>
            <person name="Lu L."/>
        </authorList>
    </citation>
    <scope>NUCLEOTIDE SEQUENCE [LARGE SCALE GENOMIC DNA]</scope>
    <source>
        <strain evidence="2 3">LZLJ-3</strain>
    </source>
</reference>
<dbReference type="PANTHER" id="PTHR42759">
    <property type="entry name" value="MOXR FAMILY PROTEIN"/>
    <property type="match status" value="1"/>
</dbReference>
<sequence length="305" mass="33943">MTKELKNFEIQGVDLGLLDAVSKFREKFSVSEDVKNRVLKPSIPYFGREVLEMALAALLEGENLLLTGSKATGKNVLAENLAWAFGRPSYNVSFHVNTSSAELIGTDTFLDDEVSLRKGSIYRCAEYGGFGVLDEINMAKNDAVSVLHATLDYRRSIDVPGYEKIDLHPATRFIGTMNYGYAGTKELNEALVSRFLVIDMPSQTEDTLMLILDQMFPDMKDRAKKQWAGLFLDLQLKAEHGEISTKPVDLRGMTGAIGTIRQGLKPALAAKMGITNKCFDIFEKEIVQDVVMTRIPEDWTPGDVF</sequence>
<dbReference type="PANTHER" id="PTHR42759:SF1">
    <property type="entry name" value="MAGNESIUM-CHELATASE SUBUNIT CHLD"/>
    <property type="match status" value="1"/>
</dbReference>
<dbReference type="InterPro" id="IPR050764">
    <property type="entry name" value="CbbQ/NirQ/NorQ/GpvN"/>
</dbReference>
<dbReference type="GO" id="GO:0005524">
    <property type="term" value="F:ATP binding"/>
    <property type="evidence" value="ECO:0007669"/>
    <property type="project" value="InterPro"/>
</dbReference>
<organism evidence="2 3">
    <name type="scientific">Blautia liquoris</name>
    <dbReference type="NCBI Taxonomy" id="2779518"/>
    <lineage>
        <taxon>Bacteria</taxon>
        <taxon>Bacillati</taxon>
        <taxon>Bacillota</taxon>
        <taxon>Clostridia</taxon>
        <taxon>Lachnospirales</taxon>
        <taxon>Lachnospiraceae</taxon>
        <taxon>Blautia</taxon>
    </lineage>
</organism>
<accession>A0A7M2RJF8</accession>
<dbReference type="InterPro" id="IPR011704">
    <property type="entry name" value="ATPase_dyneun-rel_AAA"/>
</dbReference>
<name>A0A7M2RJF8_9FIRM</name>
<dbReference type="Proteomes" id="UP000593601">
    <property type="component" value="Chromosome"/>
</dbReference>